<dbReference type="InterPro" id="IPR009057">
    <property type="entry name" value="Homeodomain-like_sf"/>
</dbReference>
<accession>A0A2W5DQD3</accession>
<dbReference type="EMBL" id="QFOD01000007">
    <property type="protein sequence ID" value="PZP32908.1"/>
    <property type="molecule type" value="Genomic_DNA"/>
</dbReference>
<dbReference type="SMART" id="SM00342">
    <property type="entry name" value="HTH_ARAC"/>
    <property type="match status" value="1"/>
</dbReference>
<dbReference type="Pfam" id="PF12833">
    <property type="entry name" value="HTH_18"/>
    <property type="match status" value="1"/>
</dbReference>
<gene>
    <name evidence="4" type="ORF">DI603_09535</name>
</gene>
<dbReference type="PANTHER" id="PTHR43436:SF2">
    <property type="entry name" value="ARAC_XYLS FAMILY TRANSCRIPTIONAL REGULATOR"/>
    <property type="match status" value="1"/>
</dbReference>
<evidence type="ECO:0000259" key="3">
    <source>
        <dbReference type="PROSITE" id="PS01124"/>
    </source>
</evidence>
<protein>
    <submittedName>
        <fullName evidence="4">AraC family transcriptional regulator</fullName>
    </submittedName>
</protein>
<evidence type="ECO:0000313" key="5">
    <source>
        <dbReference type="Proteomes" id="UP000249633"/>
    </source>
</evidence>
<name>A0A2W5DQD3_9BURK</name>
<dbReference type="GO" id="GO:0003700">
    <property type="term" value="F:DNA-binding transcription factor activity"/>
    <property type="evidence" value="ECO:0007669"/>
    <property type="project" value="InterPro"/>
</dbReference>
<dbReference type="Gene3D" id="1.10.10.60">
    <property type="entry name" value="Homeodomain-like"/>
    <property type="match status" value="2"/>
</dbReference>
<dbReference type="PROSITE" id="PS01124">
    <property type="entry name" value="HTH_ARAC_FAMILY_2"/>
    <property type="match status" value="1"/>
</dbReference>
<dbReference type="Proteomes" id="UP000249633">
    <property type="component" value="Unassembled WGS sequence"/>
</dbReference>
<comment type="caution">
    <text evidence="4">The sequence shown here is derived from an EMBL/GenBank/DDBJ whole genome shotgun (WGS) entry which is preliminary data.</text>
</comment>
<dbReference type="PANTHER" id="PTHR43436">
    <property type="entry name" value="ARAC-FAMILY TRANSCRIPTIONAL REGULATOR"/>
    <property type="match status" value="1"/>
</dbReference>
<dbReference type="GO" id="GO:0043565">
    <property type="term" value="F:sequence-specific DNA binding"/>
    <property type="evidence" value="ECO:0007669"/>
    <property type="project" value="InterPro"/>
</dbReference>
<dbReference type="Pfam" id="PF06719">
    <property type="entry name" value="AraC_N"/>
    <property type="match status" value="1"/>
</dbReference>
<dbReference type="InterPro" id="IPR009594">
    <property type="entry name" value="Tscrpt_reg_HTH_AraC_N"/>
</dbReference>
<organism evidence="4 5">
    <name type="scientific">Roseateles depolymerans</name>
    <dbReference type="NCBI Taxonomy" id="76731"/>
    <lineage>
        <taxon>Bacteria</taxon>
        <taxon>Pseudomonadati</taxon>
        <taxon>Pseudomonadota</taxon>
        <taxon>Betaproteobacteria</taxon>
        <taxon>Burkholderiales</taxon>
        <taxon>Sphaerotilaceae</taxon>
        <taxon>Roseateles</taxon>
    </lineage>
</organism>
<dbReference type="AlphaFoldDB" id="A0A2W5DQD3"/>
<proteinExistence type="predicted"/>
<feature type="domain" description="HTH araC/xylS-type" evidence="3">
    <location>
        <begin position="198"/>
        <end position="296"/>
    </location>
</feature>
<evidence type="ECO:0000256" key="1">
    <source>
        <dbReference type="ARBA" id="ARBA00023015"/>
    </source>
</evidence>
<evidence type="ECO:0000256" key="2">
    <source>
        <dbReference type="ARBA" id="ARBA00023163"/>
    </source>
</evidence>
<dbReference type="SUPFAM" id="SSF46689">
    <property type="entry name" value="Homeodomain-like"/>
    <property type="match status" value="2"/>
</dbReference>
<evidence type="ECO:0000313" key="4">
    <source>
        <dbReference type="EMBL" id="PZP32908.1"/>
    </source>
</evidence>
<dbReference type="InterPro" id="IPR018060">
    <property type="entry name" value="HTH_AraC"/>
</dbReference>
<keyword evidence="1" id="KW-0805">Transcription regulation</keyword>
<reference evidence="4 5" key="1">
    <citation type="submission" date="2017-08" db="EMBL/GenBank/DDBJ databases">
        <title>Infants hospitalized years apart are colonized by the same room-sourced microbial strains.</title>
        <authorList>
            <person name="Brooks B."/>
            <person name="Olm M.R."/>
            <person name="Firek B.A."/>
            <person name="Baker R."/>
            <person name="Thomas B.C."/>
            <person name="Morowitz M.J."/>
            <person name="Banfield J.F."/>
        </authorList>
    </citation>
    <scope>NUCLEOTIDE SEQUENCE [LARGE SCALE GENOMIC DNA]</scope>
    <source>
        <strain evidence="4">S2_012_000_R2_81</strain>
    </source>
</reference>
<sequence>MHIHSMDACEPQERMVALMKRLAPREGYTLSVLPGVRFLRSDRPLASTPVLYEPGIVIVCQGRKRGYWADQVYLYDAQHYLAVSVPVPFTMETDASAAEPLLAVYLTIDLTVLAQLALELDELSPPMPAQPAGMVSTPMDDALSRTVLRFLEAMSSSLESRLLGPAIVREIYYRVLTGAQGATLRAALASHGQFGRIARAVRCIHASFGDRLTVERLAAEAGMSVPSFHAHFRRVTHSSPMQYLKSVRLHQARLLMVREGKTASAACHEVGYESASQFSREFKRLFGLSPGEEAARLKSSFAMPRMAGHQLWVASH</sequence>
<keyword evidence="2" id="KW-0804">Transcription</keyword>